<organism evidence="3 4">
    <name type="scientific">Terrimesophilobacter mesophilus</name>
    <dbReference type="NCBI Taxonomy" id="433647"/>
    <lineage>
        <taxon>Bacteria</taxon>
        <taxon>Bacillati</taxon>
        <taxon>Actinomycetota</taxon>
        <taxon>Actinomycetes</taxon>
        <taxon>Micrococcales</taxon>
        <taxon>Microbacteriaceae</taxon>
        <taxon>Terrimesophilobacter</taxon>
    </lineage>
</organism>
<evidence type="ECO:0000313" key="3">
    <source>
        <dbReference type="EMBL" id="TFB78849.1"/>
    </source>
</evidence>
<evidence type="ECO:0000313" key="4">
    <source>
        <dbReference type="Proteomes" id="UP000298488"/>
    </source>
</evidence>
<sequence>MTSPSPSLGLSLSLSLGRPTLADRLFSRGIVMDLVLIAAGTALVAIAAQIEVPLWPVPVTGQTLAVLLVGSSLGALRGTLSLLLYAVLGVVGLPLFSGAGSGMSVVLGPTGGYIVGFIFAAAFTGWIAQRSWDRKVLRSILSFFGGTVITFAIGLPWLAYVLGLNLQQTLEGGLYPFIIGGIIKMLLAAGIITAGWRYFDREDHRRASRELSS</sequence>
<evidence type="ECO:0000256" key="1">
    <source>
        <dbReference type="ARBA" id="ARBA00010692"/>
    </source>
</evidence>
<proteinExistence type="inferred from homology"/>
<keyword evidence="2" id="KW-0472">Membrane</keyword>
<dbReference type="Gene3D" id="1.10.1760.20">
    <property type="match status" value="1"/>
</dbReference>
<keyword evidence="2" id="KW-1003">Cell membrane</keyword>
<protein>
    <recommendedName>
        <fullName evidence="2">Biotin transporter</fullName>
    </recommendedName>
</protein>
<dbReference type="RefSeq" id="WP_104094727.1">
    <property type="nucleotide sequence ID" value="NZ_JACHBP010000001.1"/>
</dbReference>
<dbReference type="EMBL" id="SOFI01000003">
    <property type="protein sequence ID" value="TFB78849.1"/>
    <property type="molecule type" value="Genomic_DNA"/>
</dbReference>
<dbReference type="PANTHER" id="PTHR34295">
    <property type="entry name" value="BIOTIN TRANSPORTER BIOY"/>
    <property type="match status" value="1"/>
</dbReference>
<dbReference type="GO" id="GO:0005886">
    <property type="term" value="C:plasma membrane"/>
    <property type="evidence" value="ECO:0007669"/>
    <property type="project" value="UniProtKB-SubCell"/>
</dbReference>
<dbReference type="Proteomes" id="UP000298488">
    <property type="component" value="Unassembled WGS sequence"/>
</dbReference>
<comment type="subcellular location">
    <subcellularLocation>
        <location evidence="2">Cell membrane</location>
        <topology evidence="2">Multi-pass membrane protein</topology>
    </subcellularLocation>
</comment>
<keyword evidence="2" id="KW-0813">Transport</keyword>
<dbReference type="Pfam" id="PF02632">
    <property type="entry name" value="BioY"/>
    <property type="match status" value="1"/>
</dbReference>
<dbReference type="InterPro" id="IPR003784">
    <property type="entry name" value="BioY"/>
</dbReference>
<gene>
    <name evidence="3" type="ORF">E3N84_01410</name>
</gene>
<dbReference type="GO" id="GO:0015225">
    <property type="term" value="F:biotin transmembrane transporter activity"/>
    <property type="evidence" value="ECO:0007669"/>
    <property type="project" value="UniProtKB-UniRule"/>
</dbReference>
<dbReference type="AlphaFoldDB" id="A0A4R8V7S3"/>
<comment type="caution">
    <text evidence="3">The sequence shown here is derived from an EMBL/GenBank/DDBJ whole genome shotgun (WGS) entry which is preliminary data.</text>
</comment>
<dbReference type="PIRSF" id="PIRSF016661">
    <property type="entry name" value="BioY"/>
    <property type="match status" value="1"/>
</dbReference>
<evidence type="ECO:0000256" key="2">
    <source>
        <dbReference type="PIRNR" id="PIRNR016661"/>
    </source>
</evidence>
<name>A0A4R8V7S3_9MICO</name>
<comment type="similarity">
    <text evidence="1 2">Belongs to the BioY family.</text>
</comment>
<accession>A0A4R8V7S3</accession>
<keyword evidence="4" id="KW-1185">Reference proteome</keyword>
<dbReference type="OrthoDB" id="1496139at2"/>
<reference evidence="3 4" key="1">
    <citation type="submission" date="2019-03" db="EMBL/GenBank/DDBJ databases">
        <title>Genomics of glacier-inhabiting Cryobacterium strains.</title>
        <authorList>
            <person name="Liu Q."/>
            <person name="Xin Y.-H."/>
        </authorList>
    </citation>
    <scope>NUCLEOTIDE SEQUENCE [LARGE SCALE GENOMIC DNA]</scope>
    <source>
        <strain evidence="3 4">CGMCC 1.10440</strain>
    </source>
</reference>
<dbReference type="PANTHER" id="PTHR34295:SF1">
    <property type="entry name" value="BIOTIN TRANSPORTER BIOY"/>
    <property type="match status" value="1"/>
</dbReference>